<evidence type="ECO:0000256" key="17">
    <source>
        <dbReference type="ARBA" id="ARBA00037898"/>
    </source>
</evidence>
<dbReference type="InterPro" id="IPR006982">
    <property type="entry name" value="Glu_synth_centr_N"/>
</dbReference>
<keyword evidence="15" id="KW-0314">Glutamate biosynthesis</keyword>
<comment type="catalytic activity">
    <reaction evidence="18">
        <text>2 L-glutamate + NADP(+) = L-glutamine + 2-oxoglutarate + NADPH + H(+)</text>
        <dbReference type="Rhea" id="RHEA:15501"/>
        <dbReference type="ChEBI" id="CHEBI:15378"/>
        <dbReference type="ChEBI" id="CHEBI:16810"/>
        <dbReference type="ChEBI" id="CHEBI:29985"/>
        <dbReference type="ChEBI" id="CHEBI:57783"/>
        <dbReference type="ChEBI" id="CHEBI:58349"/>
        <dbReference type="ChEBI" id="CHEBI:58359"/>
        <dbReference type="EC" id="1.4.1.13"/>
    </reaction>
</comment>
<dbReference type="Pfam" id="PF04898">
    <property type="entry name" value="Glu_syn_central"/>
    <property type="match status" value="1"/>
</dbReference>
<dbReference type="Pfam" id="PF01645">
    <property type="entry name" value="Glu_synthase"/>
    <property type="match status" value="1"/>
</dbReference>
<dbReference type="Pfam" id="PF01493">
    <property type="entry name" value="GXGXG"/>
    <property type="match status" value="1"/>
</dbReference>
<dbReference type="SUPFAM" id="SSF69336">
    <property type="entry name" value="Alpha subunit of glutamate synthase, C-terminal domain"/>
    <property type="match status" value="1"/>
</dbReference>
<keyword evidence="23" id="KW-1185">Reference proteome</keyword>
<dbReference type="GO" id="GO:0004355">
    <property type="term" value="F:glutamate synthase (NADPH) activity"/>
    <property type="evidence" value="ECO:0007669"/>
    <property type="project" value="UniProtKB-EC"/>
</dbReference>
<name>A0A290QFA0_9BACT</name>
<dbReference type="CDD" id="cd02808">
    <property type="entry name" value="GltS_FMN"/>
    <property type="match status" value="1"/>
</dbReference>
<evidence type="ECO:0000256" key="1">
    <source>
        <dbReference type="ARBA" id="ARBA00001917"/>
    </source>
</evidence>
<keyword evidence="12" id="KW-0560">Oxidoreductase</keyword>
<dbReference type="EMBL" id="CP023344">
    <property type="protein sequence ID" value="ATC64008.1"/>
    <property type="molecule type" value="Genomic_DNA"/>
</dbReference>
<evidence type="ECO:0000256" key="2">
    <source>
        <dbReference type="ARBA" id="ARBA00001927"/>
    </source>
</evidence>
<evidence type="ECO:0000256" key="13">
    <source>
        <dbReference type="ARBA" id="ARBA00023004"/>
    </source>
</evidence>
<evidence type="ECO:0000256" key="5">
    <source>
        <dbReference type="ARBA" id="ARBA00012079"/>
    </source>
</evidence>
<comment type="pathway">
    <text evidence="17">Amino-acid biosynthesis; L-glutamate biosynthesis via GLT pathway; L-glutamate from 2-oxoglutarate and L-glutamine (NADP(+) route): step 1/1.</text>
</comment>
<dbReference type="SUPFAM" id="SSF56235">
    <property type="entry name" value="N-terminal nucleophile aminohydrolases (Ntn hydrolases)"/>
    <property type="match status" value="1"/>
</dbReference>
<evidence type="ECO:0000256" key="9">
    <source>
        <dbReference type="ARBA" id="ARBA00022723"/>
    </source>
</evidence>
<dbReference type="EC" id="1.4.1.13" evidence="5"/>
<organism evidence="22 23">
    <name type="scientific">Nibricoccus aquaticus</name>
    <dbReference type="NCBI Taxonomy" id="2576891"/>
    <lineage>
        <taxon>Bacteria</taxon>
        <taxon>Pseudomonadati</taxon>
        <taxon>Verrucomicrobiota</taxon>
        <taxon>Opitutia</taxon>
        <taxon>Opitutales</taxon>
        <taxon>Opitutaceae</taxon>
        <taxon>Nibricoccus</taxon>
    </lineage>
</organism>
<reference evidence="22 23" key="1">
    <citation type="submission" date="2017-09" db="EMBL/GenBank/DDBJ databases">
        <title>Complete genome sequence of Verrucomicrobial strain HZ-65, isolated from freshwater.</title>
        <authorList>
            <person name="Choi A."/>
        </authorList>
    </citation>
    <scope>NUCLEOTIDE SEQUENCE [LARGE SCALE GENOMIC DNA]</scope>
    <source>
        <strain evidence="22 23">HZ-65</strain>
    </source>
</reference>
<dbReference type="InterPro" id="IPR050711">
    <property type="entry name" value="ET-N_metabolism_enzyme"/>
</dbReference>
<dbReference type="NCBIfam" id="NF008730">
    <property type="entry name" value="PRK11750.1"/>
    <property type="match status" value="1"/>
</dbReference>
<keyword evidence="10" id="KW-0274">FAD</keyword>
<dbReference type="Pfam" id="PF00310">
    <property type="entry name" value="GATase_2"/>
    <property type="match status" value="1"/>
</dbReference>
<dbReference type="KEGG" id="vbh:CMV30_08635"/>
<keyword evidence="9" id="KW-0479">Metal-binding</keyword>
<keyword evidence="6" id="KW-0028">Amino-acid biosynthesis</keyword>
<dbReference type="Gene3D" id="3.20.20.70">
    <property type="entry name" value="Aldolase class I"/>
    <property type="match status" value="2"/>
</dbReference>
<dbReference type="SUPFAM" id="SSF51395">
    <property type="entry name" value="FMN-linked oxidoreductases"/>
    <property type="match status" value="1"/>
</dbReference>
<evidence type="ECO:0000259" key="21">
    <source>
        <dbReference type="PROSITE" id="PS51278"/>
    </source>
</evidence>
<gene>
    <name evidence="22" type="ORF">CMV30_08635</name>
</gene>
<keyword evidence="14" id="KW-0411">Iron-sulfur</keyword>
<dbReference type="RefSeq" id="WP_096055640.1">
    <property type="nucleotide sequence ID" value="NZ_CP023344.1"/>
</dbReference>
<dbReference type="PANTHER" id="PTHR11938">
    <property type="entry name" value="FAD NADPH DEHYDROGENASE/OXIDOREDUCTASE"/>
    <property type="match status" value="1"/>
</dbReference>
<evidence type="ECO:0000256" key="7">
    <source>
        <dbReference type="ARBA" id="ARBA00022630"/>
    </source>
</evidence>
<keyword evidence="16" id="KW-0003">3Fe-4S</keyword>
<protein>
    <recommendedName>
        <fullName evidence="19">Glutamate synthase [NADPH] large chain</fullName>
        <ecNumber evidence="5">1.4.1.13</ecNumber>
    </recommendedName>
    <alternativeName>
        <fullName evidence="20">Glutamate synthase subunit alpha</fullName>
    </alternativeName>
</protein>
<dbReference type="GO" id="GO:0051538">
    <property type="term" value="F:3 iron, 4 sulfur cluster binding"/>
    <property type="evidence" value="ECO:0007669"/>
    <property type="project" value="UniProtKB-KW"/>
</dbReference>
<dbReference type="PANTHER" id="PTHR11938:SF133">
    <property type="entry name" value="GLUTAMATE SYNTHASE (NADH)"/>
    <property type="match status" value="1"/>
</dbReference>
<dbReference type="FunFam" id="3.60.20.10:FF:000001">
    <property type="entry name" value="Glutamate synthase, large subunit"/>
    <property type="match status" value="1"/>
</dbReference>
<evidence type="ECO:0000256" key="3">
    <source>
        <dbReference type="ARBA" id="ARBA00001974"/>
    </source>
</evidence>
<evidence type="ECO:0000313" key="23">
    <source>
        <dbReference type="Proteomes" id="UP000217265"/>
    </source>
</evidence>
<evidence type="ECO:0000256" key="16">
    <source>
        <dbReference type="ARBA" id="ARBA00023291"/>
    </source>
</evidence>
<keyword evidence="7" id="KW-0285">Flavoprotein</keyword>
<dbReference type="OrthoDB" id="9758182at2"/>
<comment type="similarity">
    <text evidence="4">Belongs to the glutamate synthase family.</text>
</comment>
<dbReference type="FunFam" id="2.160.20.60:FF:000001">
    <property type="entry name" value="Glutamate synthase, large subunit"/>
    <property type="match status" value="1"/>
</dbReference>
<dbReference type="Gene3D" id="3.60.20.10">
    <property type="entry name" value="Glutamine Phosphoribosylpyrophosphate, subunit 1, domain 1"/>
    <property type="match status" value="1"/>
</dbReference>
<accession>A0A290QFA0</accession>
<comment type="cofactor">
    <cofactor evidence="3">
        <name>FAD</name>
        <dbReference type="ChEBI" id="CHEBI:57692"/>
    </cofactor>
</comment>
<evidence type="ECO:0000256" key="19">
    <source>
        <dbReference type="ARBA" id="ARBA00072108"/>
    </source>
</evidence>
<evidence type="ECO:0000256" key="11">
    <source>
        <dbReference type="ARBA" id="ARBA00022962"/>
    </source>
</evidence>
<evidence type="ECO:0000313" key="22">
    <source>
        <dbReference type="EMBL" id="ATC64008.1"/>
    </source>
</evidence>
<dbReference type="InterPro" id="IPR002932">
    <property type="entry name" value="Glu_synthdom"/>
</dbReference>
<keyword evidence="8" id="KW-0288">FMN</keyword>
<comment type="cofactor">
    <cofactor evidence="2">
        <name>[3Fe-4S] cluster</name>
        <dbReference type="ChEBI" id="CHEBI:21137"/>
    </cofactor>
</comment>
<dbReference type="InterPro" id="IPR029055">
    <property type="entry name" value="Ntn_hydrolases_N"/>
</dbReference>
<dbReference type="CDD" id="cd00713">
    <property type="entry name" value="GltS"/>
    <property type="match status" value="1"/>
</dbReference>
<keyword evidence="13" id="KW-0408">Iron</keyword>
<dbReference type="GO" id="GO:0019676">
    <property type="term" value="P:ammonia assimilation cycle"/>
    <property type="evidence" value="ECO:0007669"/>
    <property type="project" value="TreeGrafter"/>
</dbReference>
<dbReference type="Gene3D" id="2.160.20.60">
    <property type="entry name" value="Glutamate synthase, alpha subunit, C-terminal domain"/>
    <property type="match status" value="1"/>
</dbReference>
<evidence type="ECO:0000256" key="4">
    <source>
        <dbReference type="ARBA" id="ARBA00009716"/>
    </source>
</evidence>
<proteinExistence type="inferred from homology"/>
<keyword evidence="11" id="KW-0315">Glutamine amidotransferase</keyword>
<dbReference type="InterPro" id="IPR002489">
    <property type="entry name" value="Glu_synth_asu_C"/>
</dbReference>
<evidence type="ECO:0000256" key="6">
    <source>
        <dbReference type="ARBA" id="ARBA00022605"/>
    </source>
</evidence>
<dbReference type="GO" id="GO:0046872">
    <property type="term" value="F:metal ion binding"/>
    <property type="evidence" value="ECO:0007669"/>
    <property type="project" value="UniProtKB-KW"/>
</dbReference>
<sequence length="1515" mass="163956">MPTVIPSPLYNADQEHDACGVGFIAKLSGERSADVVNRAITALKSLAHRGAIDADAITGDGAGILTQVPVELLREYLEKKKKPLFRDQDLGVGMIFLPKDDEYAQSHCKKLVEQAIKAEGLVWLCWRDVPVDSSCLGRKALETQPVIVQALVARKEEISDDEFERKLFLAQNTIERKVIEAKIAGFYICSFSSRTIIYKGLLTPAQIRKFFPDLKSPKFTSAFAVFHQRYSTNTFPTWHLAHPFRMLAHNGEINTIRGNRNLMRARENSTAYGVWGDRFNDLKPLIQPNMSDSATFDNALQLLTLGGRNPLHAAMIMAPMAWEKDKDLSPETRAFYRYHSCMVEPWDGPAALVFTDGKVIGASLDRNGLRPARFKIFDDGYVILASEAGLVHDFPGKVIQSGRLGPGRMIAVDLIEKKFFTDEELKARFTKDPHYKEWCEAHLTNLHKFAASAGAAAPATADLNASLPQQVAFGYDLDEQELILTPLAEGIEPTGSMGDDTPLAVLSRRPRLLYTYFKQLFAQVTNPPIDSIREKSVMSLTMYLGGRLGLFEEFPKTSGYVELDSPVLQTQEVAALFDVPILKNRVVRLGATFDAKAGPAALEAAVKDLAQRAQAAVETNNAKVIIISDKNVTAEQAGIPMLLAAGAVHQQLVRAGLRLKCDLVCETGEARDVHHIACLLGFGINAVNPYLALDLVAALAAAGKTAKPVSAEQARKNYKDTIDAGLLKIMAKMGISTLASYRGAQIFEALGISHKVIEECFTGTASPIGGIDYAQIAEESIRRHLTAFPAAADAVAALGNEGYYRVNKKGEGEFHGWNPKFVASMNKFFKSNSAEDYAGVRTQGDEHAPQAIKDLLKLRFGTRPAVPLDEVEPIDDIRKRFTTAGMSLGALSPEAHEALAIAMNRIGGKSNSGEGGEDPDRFNIRENGDNANSAIKQVASGRFGVTPAYLSSAKEIEIKMAQGAKPGEGGQLPGAKVTPLIARLRHSVPGVTLISPPPHHDIYSIEDLAQLIFDLKEVNPRAKVCVKLVSSSGVGTVAAGVAKAYADVVLVSGHDGGTGASPIASIKNAGSAWEIGVAEAHQVLMMNNLRGRIVLRTDGGMKTGRDIVIAAILGAEEFNFGTAALIAAGCAMFRVCHLNTCPVGVATQRDDLRAKFRGKPENVINYFNAVAEDVRQYLGKLGARTLNEIIGRTELLEQIDDPANPKTKLLNLSGLLHNPDPTGELDRYHTRERNERFGGEGSLDEVILQEARDVILGESARLVARYKITNVNRDVGTQLSGQIAYQRGNEGLPAGTIDLTFNGSAGQSFGAFLVNGLRLTLVGEANDYVGKGINGGEVVIRPFKNVGYAWHENSLVGNTCLYGATGGNIFVSGRAGERFAVRNSGATAIVEGLGDHGCEYMTGGLVVVLGRTGKNFGAGMSGGLAFVYDEKGDFETHINPAMIGLERLNNQEESDSLKKLISVHAKLTTSPHAKSLLDNWDTAVSKFWKVVPHPPTPDFPKSVYTFDAAKVPVTA</sequence>
<evidence type="ECO:0000256" key="20">
    <source>
        <dbReference type="ARBA" id="ARBA00079921"/>
    </source>
</evidence>
<comment type="cofactor">
    <cofactor evidence="1">
        <name>FMN</name>
        <dbReference type="ChEBI" id="CHEBI:58210"/>
    </cofactor>
</comment>
<evidence type="ECO:0000256" key="15">
    <source>
        <dbReference type="ARBA" id="ARBA00023164"/>
    </source>
</evidence>
<evidence type="ECO:0000256" key="12">
    <source>
        <dbReference type="ARBA" id="ARBA00023002"/>
    </source>
</evidence>
<dbReference type="GO" id="GO:0006537">
    <property type="term" value="P:glutamate biosynthetic process"/>
    <property type="evidence" value="ECO:0007669"/>
    <property type="project" value="UniProtKB-KW"/>
</dbReference>
<feature type="domain" description="Glutamine amidotransferase type-2" evidence="21">
    <location>
        <begin position="19"/>
        <end position="415"/>
    </location>
</feature>
<dbReference type="InterPro" id="IPR013785">
    <property type="entry name" value="Aldolase_TIM"/>
</dbReference>
<evidence type="ECO:0000256" key="14">
    <source>
        <dbReference type="ARBA" id="ARBA00023014"/>
    </source>
</evidence>
<dbReference type="InterPro" id="IPR017932">
    <property type="entry name" value="GATase_2_dom"/>
</dbReference>
<evidence type="ECO:0000256" key="8">
    <source>
        <dbReference type="ARBA" id="ARBA00022643"/>
    </source>
</evidence>
<dbReference type="Proteomes" id="UP000217265">
    <property type="component" value="Chromosome"/>
</dbReference>
<dbReference type="InterPro" id="IPR036485">
    <property type="entry name" value="Glu_synth_asu_C_sf"/>
</dbReference>
<dbReference type="CDD" id="cd00982">
    <property type="entry name" value="gltB_C"/>
    <property type="match status" value="1"/>
</dbReference>
<evidence type="ECO:0000256" key="18">
    <source>
        <dbReference type="ARBA" id="ARBA00048151"/>
    </source>
</evidence>
<dbReference type="PROSITE" id="PS51278">
    <property type="entry name" value="GATASE_TYPE_2"/>
    <property type="match status" value="1"/>
</dbReference>
<evidence type="ECO:0000256" key="10">
    <source>
        <dbReference type="ARBA" id="ARBA00022827"/>
    </source>
</evidence>